<evidence type="ECO:0008006" key="3">
    <source>
        <dbReference type="Google" id="ProtNLM"/>
    </source>
</evidence>
<reference evidence="1 2" key="1">
    <citation type="submission" date="2019-09" db="EMBL/GenBank/DDBJ databases">
        <title>Wenzhouxiangella sp. Genome sequencing and assembly.</title>
        <authorList>
            <person name="Zhang R."/>
        </authorList>
    </citation>
    <scope>NUCLEOTIDE SEQUENCE [LARGE SCALE GENOMIC DNA]</scope>
    <source>
        <strain evidence="1 2">W260</strain>
    </source>
</reference>
<dbReference type="Proteomes" id="UP000325372">
    <property type="component" value="Unassembled WGS sequence"/>
</dbReference>
<dbReference type="SUPFAM" id="SSF63829">
    <property type="entry name" value="Calcium-dependent phosphotriesterase"/>
    <property type="match status" value="1"/>
</dbReference>
<gene>
    <name evidence="1" type="ORF">F3N42_10165</name>
</gene>
<proteinExistence type="predicted"/>
<accession>A0A5N0TC62</accession>
<name>A0A5N0TC62_9GAMM</name>
<dbReference type="AlphaFoldDB" id="A0A5N0TC62"/>
<evidence type="ECO:0000313" key="1">
    <source>
        <dbReference type="EMBL" id="KAA9131667.1"/>
    </source>
</evidence>
<dbReference type="EMBL" id="VYXP01000005">
    <property type="protein sequence ID" value="KAA9131667.1"/>
    <property type="molecule type" value="Genomic_DNA"/>
</dbReference>
<evidence type="ECO:0000313" key="2">
    <source>
        <dbReference type="Proteomes" id="UP000325372"/>
    </source>
</evidence>
<dbReference type="RefSeq" id="WP_150864343.1">
    <property type="nucleotide sequence ID" value="NZ_VYXP01000005.1"/>
</dbReference>
<organism evidence="1 2">
    <name type="scientific">Marinihelvus fidelis</name>
    <dbReference type="NCBI Taxonomy" id="2613842"/>
    <lineage>
        <taxon>Bacteria</taxon>
        <taxon>Pseudomonadati</taxon>
        <taxon>Pseudomonadota</taxon>
        <taxon>Gammaproteobacteria</taxon>
        <taxon>Chromatiales</taxon>
        <taxon>Wenzhouxiangellaceae</taxon>
        <taxon>Marinihelvus</taxon>
    </lineage>
</organism>
<comment type="caution">
    <text evidence="1">The sequence shown here is derived from an EMBL/GenBank/DDBJ whole genome shotgun (WGS) entry which is preliminary data.</text>
</comment>
<sequence>MSIVAITSLTRAAPPGDSHGAVHLLDLEGGRAARVLDWRRPDIDFSGARGGRGFSGLACLGDTAWASSGDELFAFSPAFELLEVYRNPYLEAARGVYAHDGELYVVSSALDAVLRFDPAEGRFTWGLQLVDDDAGLRGVPFDPGATTGPSRSSALKLDSVFADARGLFVAGALSLGLLYFDGRGIHRPVTLPEGATDARPWADGVLFNDHDAGAARFLTPSHNRVFAAPVDPAADGNPHPGGLAVIGPNRFVSGTTPLTVCVHNVETMQTEQRYILSEDPNETITAITPWPFKN</sequence>
<keyword evidence="2" id="KW-1185">Reference proteome</keyword>
<protein>
    <recommendedName>
        <fullName evidence="3">SMP-30/gluconolactonase/LRE family protein</fullName>
    </recommendedName>
</protein>